<accession>A0A497JKB2</accession>
<proteinExistence type="predicted"/>
<dbReference type="PANTHER" id="PTHR47618">
    <property type="entry name" value="BIFUNCTIONAL OLIGORIBONUCLEASE AND PAP PHOSPHATASE NRNA"/>
    <property type="match status" value="1"/>
</dbReference>
<comment type="caution">
    <text evidence="3">The sequence shown here is derived from an EMBL/GenBank/DDBJ whole genome shotgun (WGS) entry which is preliminary data.</text>
</comment>
<dbReference type="PANTHER" id="PTHR47618:SF1">
    <property type="entry name" value="BIFUNCTIONAL OLIGORIBONUCLEASE AND PAP PHOSPHATASE NRNA"/>
    <property type="match status" value="1"/>
</dbReference>
<dbReference type="EMBL" id="QMWO01000001">
    <property type="protein sequence ID" value="RLG70490.1"/>
    <property type="molecule type" value="Genomic_DNA"/>
</dbReference>
<name>A0A497JKB2_9ARCH</name>
<dbReference type="InterPro" id="IPR051319">
    <property type="entry name" value="Oligoribo/pAp-PDE_c-di-AMP_PDE"/>
</dbReference>
<dbReference type="Gene3D" id="3.90.1640.10">
    <property type="entry name" value="inorganic pyrophosphatase (n-terminal core)"/>
    <property type="match status" value="1"/>
</dbReference>
<protein>
    <recommendedName>
        <fullName evidence="5">DDH domain-containing protein</fullName>
    </recommendedName>
</protein>
<dbReference type="InterPro" id="IPR001667">
    <property type="entry name" value="DDH_dom"/>
</dbReference>
<dbReference type="Pfam" id="PF01368">
    <property type="entry name" value="DHH"/>
    <property type="match status" value="1"/>
</dbReference>
<organism evidence="3 4">
    <name type="scientific">Candidatus Iainarchaeum sp</name>
    <dbReference type="NCBI Taxonomy" id="3101447"/>
    <lineage>
        <taxon>Archaea</taxon>
        <taxon>Candidatus Iainarchaeota</taxon>
        <taxon>Candidatus Iainarchaeia</taxon>
        <taxon>Candidatus Iainarchaeales</taxon>
        <taxon>Candidatus Iainarchaeaceae</taxon>
        <taxon>Candidatus Iainarchaeum</taxon>
    </lineage>
</organism>
<evidence type="ECO:0000313" key="3">
    <source>
        <dbReference type="EMBL" id="RLG70490.1"/>
    </source>
</evidence>
<dbReference type="InterPro" id="IPR038763">
    <property type="entry name" value="DHH_sf"/>
</dbReference>
<feature type="domain" description="DHHA1" evidence="2">
    <location>
        <begin position="244"/>
        <end position="317"/>
    </location>
</feature>
<dbReference type="Pfam" id="PF02272">
    <property type="entry name" value="DHHA1"/>
    <property type="match status" value="1"/>
</dbReference>
<dbReference type="GO" id="GO:0003676">
    <property type="term" value="F:nucleic acid binding"/>
    <property type="evidence" value="ECO:0007669"/>
    <property type="project" value="InterPro"/>
</dbReference>
<dbReference type="Proteomes" id="UP000277633">
    <property type="component" value="Unassembled WGS sequence"/>
</dbReference>
<gene>
    <name evidence="3" type="ORF">DRO07_00065</name>
</gene>
<evidence type="ECO:0000259" key="1">
    <source>
        <dbReference type="Pfam" id="PF01368"/>
    </source>
</evidence>
<evidence type="ECO:0000313" key="4">
    <source>
        <dbReference type="Proteomes" id="UP000277633"/>
    </source>
</evidence>
<evidence type="ECO:0008006" key="5">
    <source>
        <dbReference type="Google" id="ProtNLM"/>
    </source>
</evidence>
<dbReference type="InterPro" id="IPR003156">
    <property type="entry name" value="DHHA1_dom"/>
</dbReference>
<dbReference type="AlphaFoldDB" id="A0A497JKB2"/>
<reference evidence="3 4" key="1">
    <citation type="submission" date="2018-06" db="EMBL/GenBank/DDBJ databases">
        <title>Extensive metabolic versatility and redundancy in microbially diverse, dynamic hydrothermal sediments.</title>
        <authorList>
            <person name="Dombrowski N."/>
            <person name="Teske A."/>
            <person name="Baker B.J."/>
        </authorList>
    </citation>
    <scope>NUCLEOTIDE SEQUENCE [LARGE SCALE GENOMIC DNA]</scope>
    <source>
        <strain evidence="3">B9_G13</strain>
    </source>
</reference>
<evidence type="ECO:0000259" key="2">
    <source>
        <dbReference type="Pfam" id="PF02272"/>
    </source>
</evidence>
<sequence>MPVAELLTLKNKKVLVVSHRGADVDALASAGIIHLLLMDRNYVEIAIPEHLNNSAKRLAETMEIAYAMQPKFSDFDVLVIVDLNSYNMLGPFAEAVEKFKGKIFLFDHHSASEDVIAKEENSLIVEDAASTTEVLWCFLTKHAPEKLDERIALLTACGLIADTAHFSFASRNTFRVMAEALKKTDKTFSEIIEMFSVERELSERIALLKAAQRIRIFRANKALIVLSEIGAFESQSAAALLHLGADVAFVGTMEDHIVRVSGRAKFSFAQAYELDLAKDVFHKLSDFFEGEGGGHITAAAFTGRANSVEEILQKCLELLIAKMKEKEPEMDIKEYKEK</sequence>
<dbReference type="SUPFAM" id="SSF64182">
    <property type="entry name" value="DHH phosphoesterases"/>
    <property type="match status" value="1"/>
</dbReference>
<feature type="domain" description="DDH" evidence="1">
    <location>
        <begin position="13"/>
        <end position="158"/>
    </location>
</feature>